<dbReference type="NCBIfam" id="NF001484">
    <property type="entry name" value="PRK00331.1"/>
    <property type="match status" value="1"/>
</dbReference>
<dbReference type="CDD" id="cd05008">
    <property type="entry name" value="SIS_GlmS_GlmD_1"/>
    <property type="match status" value="1"/>
</dbReference>
<dbReference type="GO" id="GO:0004360">
    <property type="term" value="F:glutamine-fructose-6-phosphate transaminase (isomerizing) activity"/>
    <property type="evidence" value="ECO:0007669"/>
    <property type="project" value="UniProtKB-EC"/>
</dbReference>
<evidence type="ECO:0000256" key="4">
    <source>
        <dbReference type="ARBA" id="ARBA00022576"/>
    </source>
</evidence>
<dbReference type="GO" id="GO:0097367">
    <property type="term" value="F:carbohydrate derivative binding"/>
    <property type="evidence" value="ECO:0007669"/>
    <property type="project" value="InterPro"/>
</dbReference>
<evidence type="ECO:0000256" key="6">
    <source>
        <dbReference type="ARBA" id="ARBA00022737"/>
    </source>
</evidence>
<comment type="catalytic activity">
    <reaction evidence="1">
        <text>D-fructose 6-phosphate + L-glutamine = D-glucosamine 6-phosphate + L-glutamate</text>
        <dbReference type="Rhea" id="RHEA:13237"/>
        <dbReference type="ChEBI" id="CHEBI:29985"/>
        <dbReference type="ChEBI" id="CHEBI:58359"/>
        <dbReference type="ChEBI" id="CHEBI:58725"/>
        <dbReference type="ChEBI" id="CHEBI:61527"/>
        <dbReference type="EC" id="2.6.1.16"/>
    </reaction>
</comment>
<keyword evidence="6" id="KW-0677">Repeat</keyword>
<proteinExistence type="predicted"/>
<dbReference type="CDD" id="cd00714">
    <property type="entry name" value="GFAT"/>
    <property type="match status" value="1"/>
</dbReference>
<dbReference type="EC" id="2.6.1.16" evidence="2"/>
<dbReference type="Proteomes" id="UP000230607">
    <property type="component" value="Chromosome 1"/>
</dbReference>
<dbReference type="SUPFAM" id="SSF53697">
    <property type="entry name" value="SIS domain"/>
    <property type="match status" value="1"/>
</dbReference>
<evidence type="ECO:0000313" key="12">
    <source>
        <dbReference type="Proteomes" id="UP000230607"/>
    </source>
</evidence>
<keyword evidence="7" id="KW-0315">Glutamine amidotransferase</keyword>
<evidence type="ECO:0000256" key="2">
    <source>
        <dbReference type="ARBA" id="ARBA00012916"/>
    </source>
</evidence>
<evidence type="ECO:0000259" key="9">
    <source>
        <dbReference type="PROSITE" id="PS51278"/>
    </source>
</evidence>
<dbReference type="InterPro" id="IPR046348">
    <property type="entry name" value="SIS_dom_sf"/>
</dbReference>
<evidence type="ECO:0000259" key="10">
    <source>
        <dbReference type="PROSITE" id="PS51464"/>
    </source>
</evidence>
<sequence length="587" mass="64852">MCSIIGYTGNGAAAQLLVKGLKRMEYRGYDSVGIATITSNHIDIRKGVGKVSEVDNSEKLRLLVGNMGIGHTRWATHGVVNNVNAHPHKSSTGQIAIVHNGIIDNYNILKKELQDKGYFFKSETDSEVIANLLQYNFDETKNIKKSMIKTVSSLKGEYSFVAVFEHGLLAAAKFHEPMVIGVGKNGYFVSSDVLGFVEYTDDVIYPDNKEIVIMNSSGLLQFFDFSGNPVRHQITKVSKEFSDVYKGEYAHFTLKEISEQPNTIMRAGQACEDELEKIITLLKNAKKIYVTGSGTSYNAALVAKHLFLKYGKIIIEPIISSEVRFYPDYFDDKSVLIALSQSGESADVLEAVKIASNKGTKITSIVNISTSSLVHMSLHSVSLNCGPEIGVAATKSFTSQLAILYKIANSLVDNSLKPDFLKISKSMSEILSDHEHICKISKELKNATDVYVLGRGIHFPIASEAALKLKELTYIHAEGLPGGELKHGPLALMDTSVYVIIINPNDSTYVDTLSSTYEIKARKAKVIGISDKNDPIYDHWIKIPSISEPFYPLLEIIPLQLLSYYTALEKQTDPDYPRNLAKSVTVK</sequence>
<dbReference type="PROSITE" id="PS51278">
    <property type="entry name" value="GATASE_TYPE_2"/>
    <property type="match status" value="1"/>
</dbReference>
<gene>
    <name evidence="11" type="primary">glmS</name>
    <name evidence="11" type="ORF">NCS_11251</name>
</gene>
<dbReference type="GO" id="GO:0006487">
    <property type="term" value="P:protein N-linked glycosylation"/>
    <property type="evidence" value="ECO:0007669"/>
    <property type="project" value="TreeGrafter"/>
</dbReference>
<dbReference type="Pfam" id="PF13522">
    <property type="entry name" value="GATase_6"/>
    <property type="match status" value="1"/>
</dbReference>
<dbReference type="Pfam" id="PF01380">
    <property type="entry name" value="SIS"/>
    <property type="match status" value="2"/>
</dbReference>
<evidence type="ECO:0000256" key="7">
    <source>
        <dbReference type="ARBA" id="ARBA00022962"/>
    </source>
</evidence>
<dbReference type="InterPro" id="IPR035490">
    <property type="entry name" value="GlmS/FrlB_SIS"/>
</dbReference>
<dbReference type="SUPFAM" id="SSF56235">
    <property type="entry name" value="N-terminal nucleophile aminohydrolases (Ntn hydrolases)"/>
    <property type="match status" value="1"/>
</dbReference>
<name>A0A2H1FFB9_9ARCH</name>
<dbReference type="FunFam" id="3.60.20.10:FF:000006">
    <property type="entry name" value="Glutamine--fructose-6-phosphate aminotransferase [isomerizing]"/>
    <property type="match status" value="1"/>
</dbReference>
<evidence type="ECO:0000313" key="11">
    <source>
        <dbReference type="EMBL" id="SMH71444.1"/>
    </source>
</evidence>
<dbReference type="Gene3D" id="3.40.50.10490">
    <property type="entry name" value="Glucose-6-phosphate isomerase like protein, domain 1"/>
    <property type="match status" value="2"/>
</dbReference>
<dbReference type="PANTHER" id="PTHR10937">
    <property type="entry name" value="GLUCOSAMINE--FRUCTOSE-6-PHOSPHATE AMINOTRANSFERASE, ISOMERIZING"/>
    <property type="match status" value="1"/>
</dbReference>
<evidence type="ECO:0000256" key="1">
    <source>
        <dbReference type="ARBA" id="ARBA00001031"/>
    </source>
</evidence>
<dbReference type="CDD" id="cd05009">
    <property type="entry name" value="SIS_GlmS_GlmD_2"/>
    <property type="match status" value="1"/>
</dbReference>
<accession>A0A2H1FFB9</accession>
<dbReference type="InterPro" id="IPR035466">
    <property type="entry name" value="GlmS/AgaS_SIS"/>
</dbReference>
<dbReference type="InterPro" id="IPR005855">
    <property type="entry name" value="GFAT"/>
</dbReference>
<dbReference type="RefSeq" id="WP_157927413.1">
    <property type="nucleotide sequence ID" value="NZ_LT841358.1"/>
</dbReference>
<dbReference type="PROSITE" id="PS51464">
    <property type="entry name" value="SIS"/>
    <property type="match status" value="2"/>
</dbReference>
<dbReference type="InterPro" id="IPR001347">
    <property type="entry name" value="SIS_dom"/>
</dbReference>
<feature type="domain" description="SIS" evidence="10">
    <location>
        <begin position="440"/>
        <end position="577"/>
    </location>
</feature>
<keyword evidence="4 11" id="KW-0032">Aminotransferase</keyword>
<feature type="domain" description="SIS" evidence="10">
    <location>
        <begin position="278"/>
        <end position="417"/>
    </location>
</feature>
<dbReference type="EMBL" id="LT841358">
    <property type="protein sequence ID" value="SMH71444.1"/>
    <property type="molecule type" value="Genomic_DNA"/>
</dbReference>
<dbReference type="InterPro" id="IPR017932">
    <property type="entry name" value="GATase_2_dom"/>
</dbReference>
<feature type="domain" description="Glutamine amidotransferase type-2" evidence="9">
    <location>
        <begin position="2"/>
        <end position="217"/>
    </location>
</feature>
<evidence type="ECO:0000256" key="3">
    <source>
        <dbReference type="ARBA" id="ARBA00016090"/>
    </source>
</evidence>
<reference evidence="12" key="1">
    <citation type="submission" date="2017-03" db="EMBL/GenBank/DDBJ databases">
        <authorList>
            <person name="Herbold C."/>
        </authorList>
    </citation>
    <scope>NUCLEOTIDE SEQUENCE [LARGE SCALE GENOMIC DNA]</scope>
</reference>
<dbReference type="NCBIfam" id="TIGR01135">
    <property type="entry name" value="glmS"/>
    <property type="match status" value="1"/>
</dbReference>
<keyword evidence="12" id="KW-1185">Reference proteome</keyword>
<dbReference type="GO" id="GO:0006047">
    <property type="term" value="P:UDP-N-acetylglucosamine metabolic process"/>
    <property type="evidence" value="ECO:0007669"/>
    <property type="project" value="TreeGrafter"/>
</dbReference>
<dbReference type="GO" id="GO:0006002">
    <property type="term" value="P:fructose 6-phosphate metabolic process"/>
    <property type="evidence" value="ECO:0007669"/>
    <property type="project" value="TreeGrafter"/>
</dbReference>
<evidence type="ECO:0000256" key="8">
    <source>
        <dbReference type="ARBA" id="ARBA00055466"/>
    </source>
</evidence>
<comment type="function">
    <text evidence="8">Catalyzes the first step in hexosamine metabolism, converting fructose-6P into glucosamine-6P using glutamine as a nitrogen source.</text>
</comment>
<evidence type="ECO:0000256" key="5">
    <source>
        <dbReference type="ARBA" id="ARBA00022679"/>
    </source>
</evidence>
<dbReference type="InterPro" id="IPR029055">
    <property type="entry name" value="Ntn_hydrolases_N"/>
</dbReference>
<dbReference type="OrthoDB" id="8692at2157"/>
<dbReference type="Gene3D" id="3.60.20.10">
    <property type="entry name" value="Glutamine Phosphoribosylpyrophosphate, subunit 1, domain 1"/>
    <property type="match status" value="1"/>
</dbReference>
<organism evidence="11 12">
    <name type="scientific">Candidatus Nitrosotalea okcheonensis</name>
    <dbReference type="NCBI Taxonomy" id="1903276"/>
    <lineage>
        <taxon>Archaea</taxon>
        <taxon>Nitrososphaerota</taxon>
        <taxon>Nitrososphaeria</taxon>
        <taxon>Nitrosotaleales</taxon>
        <taxon>Nitrosotaleaceae</taxon>
        <taxon>Nitrosotalea</taxon>
    </lineage>
</organism>
<dbReference type="AlphaFoldDB" id="A0A2H1FFB9"/>
<keyword evidence="5 11" id="KW-0808">Transferase</keyword>
<protein>
    <recommendedName>
        <fullName evidence="3">Glutamine--fructose-6-phosphate aminotransferase [isomerizing]</fullName>
        <ecNumber evidence="2">2.6.1.16</ecNumber>
    </recommendedName>
</protein>
<dbReference type="InterPro" id="IPR047084">
    <property type="entry name" value="GFAT_N"/>
</dbReference>
<dbReference type="PANTHER" id="PTHR10937:SF0">
    <property type="entry name" value="GLUTAMINE--FRUCTOSE-6-PHOSPHATE TRANSAMINASE (ISOMERIZING)"/>
    <property type="match status" value="1"/>
</dbReference>